<evidence type="ECO:0000256" key="3">
    <source>
        <dbReference type="ARBA" id="ARBA00022530"/>
    </source>
</evidence>
<protein>
    <recommendedName>
        <fullName evidence="8">Collagen IV NC1 domain-containing protein</fullName>
    </recommendedName>
</protein>
<accession>A0AAD9NNH4</accession>
<evidence type="ECO:0000313" key="9">
    <source>
        <dbReference type="EMBL" id="KAK2174851.1"/>
    </source>
</evidence>
<dbReference type="GO" id="GO:0005201">
    <property type="term" value="F:extracellular matrix structural constituent"/>
    <property type="evidence" value="ECO:0007669"/>
    <property type="project" value="InterPro"/>
</dbReference>
<dbReference type="AlphaFoldDB" id="A0AAD9NNH4"/>
<name>A0AAD9NNH4_RIDPI</name>
<dbReference type="Proteomes" id="UP001209878">
    <property type="component" value="Unassembled WGS sequence"/>
</dbReference>
<evidence type="ECO:0000256" key="7">
    <source>
        <dbReference type="ARBA" id="ARBA00023157"/>
    </source>
</evidence>
<sequence length="151" mass="17224">MQRFSTMPFMFCNLNNRCTVASRNDYSYWLSTPEPMTPMMNPVNGSAVRPYISRCSVCETPAHVSDCGSQSVHQCPRVSTQLARSLDRIQLRHAHWSRVDGDRSDAAVSGLLSRRLPFHPLHRVPRPGHLQLLRHHPQLLAVHHRAQTTVH</sequence>
<keyword evidence="5" id="KW-0084">Basement membrane</keyword>
<dbReference type="SUPFAM" id="SSF56436">
    <property type="entry name" value="C-type lectin-like"/>
    <property type="match status" value="1"/>
</dbReference>
<keyword evidence="10" id="KW-1185">Reference proteome</keyword>
<keyword evidence="4" id="KW-0677">Repeat</keyword>
<evidence type="ECO:0000256" key="6">
    <source>
        <dbReference type="ARBA" id="ARBA00023119"/>
    </source>
</evidence>
<comment type="caution">
    <text evidence="9">The sequence shown here is derived from an EMBL/GenBank/DDBJ whole genome shotgun (WGS) entry which is preliminary data.</text>
</comment>
<evidence type="ECO:0000313" key="10">
    <source>
        <dbReference type="Proteomes" id="UP001209878"/>
    </source>
</evidence>
<dbReference type="SMART" id="SM00111">
    <property type="entry name" value="C4"/>
    <property type="match status" value="1"/>
</dbReference>
<dbReference type="Pfam" id="PF01413">
    <property type="entry name" value="C4"/>
    <property type="match status" value="1"/>
</dbReference>
<evidence type="ECO:0000259" key="8">
    <source>
        <dbReference type="PROSITE" id="PS51403"/>
    </source>
</evidence>
<comment type="subcellular location">
    <subcellularLocation>
        <location evidence="1">Secreted</location>
        <location evidence="1">Extracellular space</location>
        <location evidence="1">Extracellular matrix</location>
        <location evidence="1">Basement membrane</location>
    </subcellularLocation>
</comment>
<keyword evidence="6" id="KW-0176">Collagen</keyword>
<evidence type="ECO:0000256" key="2">
    <source>
        <dbReference type="ARBA" id="ARBA00022525"/>
    </source>
</evidence>
<organism evidence="9 10">
    <name type="scientific">Ridgeia piscesae</name>
    <name type="common">Tubeworm</name>
    <dbReference type="NCBI Taxonomy" id="27915"/>
    <lineage>
        <taxon>Eukaryota</taxon>
        <taxon>Metazoa</taxon>
        <taxon>Spiralia</taxon>
        <taxon>Lophotrochozoa</taxon>
        <taxon>Annelida</taxon>
        <taxon>Polychaeta</taxon>
        <taxon>Sedentaria</taxon>
        <taxon>Canalipalpata</taxon>
        <taxon>Sabellida</taxon>
        <taxon>Siboglinidae</taxon>
        <taxon>Ridgeia</taxon>
    </lineage>
</organism>
<dbReference type="InterPro" id="IPR016187">
    <property type="entry name" value="CTDL_fold"/>
</dbReference>
<feature type="domain" description="Collagen IV NC1" evidence="8">
    <location>
        <begin position="1"/>
        <end position="64"/>
    </location>
</feature>
<dbReference type="PROSITE" id="PS51403">
    <property type="entry name" value="NC1_IV"/>
    <property type="match status" value="1"/>
</dbReference>
<evidence type="ECO:0000256" key="1">
    <source>
        <dbReference type="ARBA" id="ARBA00004302"/>
    </source>
</evidence>
<keyword evidence="2" id="KW-0964">Secreted</keyword>
<reference evidence="9" key="1">
    <citation type="journal article" date="2023" name="Mol. Biol. Evol.">
        <title>Third-Generation Sequencing Reveals the Adaptive Role of the Epigenome in Three Deep-Sea Polychaetes.</title>
        <authorList>
            <person name="Perez M."/>
            <person name="Aroh O."/>
            <person name="Sun Y."/>
            <person name="Lan Y."/>
            <person name="Juniper S.K."/>
            <person name="Young C.R."/>
            <person name="Angers B."/>
            <person name="Qian P.Y."/>
        </authorList>
    </citation>
    <scope>NUCLEOTIDE SEQUENCE</scope>
    <source>
        <strain evidence="9">R07B-5</strain>
    </source>
</reference>
<dbReference type="EMBL" id="JAODUO010000771">
    <property type="protein sequence ID" value="KAK2174851.1"/>
    <property type="molecule type" value="Genomic_DNA"/>
</dbReference>
<evidence type="ECO:0000256" key="4">
    <source>
        <dbReference type="ARBA" id="ARBA00022737"/>
    </source>
</evidence>
<keyword evidence="7" id="KW-1015">Disulfide bond</keyword>
<proteinExistence type="predicted"/>
<gene>
    <name evidence="9" type="ORF">NP493_773g01019</name>
</gene>
<dbReference type="GO" id="GO:0005581">
    <property type="term" value="C:collagen trimer"/>
    <property type="evidence" value="ECO:0007669"/>
    <property type="project" value="UniProtKB-KW"/>
</dbReference>
<dbReference type="InterPro" id="IPR036954">
    <property type="entry name" value="Collagen_IV_NC_sf"/>
</dbReference>
<evidence type="ECO:0000256" key="5">
    <source>
        <dbReference type="ARBA" id="ARBA00022869"/>
    </source>
</evidence>
<dbReference type="InterPro" id="IPR001442">
    <property type="entry name" value="Collagen_IV_NC"/>
</dbReference>
<dbReference type="GO" id="GO:0005604">
    <property type="term" value="C:basement membrane"/>
    <property type="evidence" value="ECO:0007669"/>
    <property type="project" value="UniProtKB-SubCell"/>
</dbReference>
<keyword evidence="3" id="KW-0272">Extracellular matrix</keyword>
<dbReference type="Gene3D" id="2.170.240.10">
    <property type="entry name" value="Collagen IV, non-collagenous"/>
    <property type="match status" value="1"/>
</dbReference>